<feature type="domain" description="Enoyl reductase (ER)" evidence="9">
    <location>
        <begin position="74"/>
        <end position="416"/>
    </location>
</feature>
<dbReference type="Pfam" id="PF08240">
    <property type="entry name" value="ADH_N"/>
    <property type="match status" value="1"/>
</dbReference>
<dbReference type="PANTHER" id="PTHR43161">
    <property type="entry name" value="SORBITOL DEHYDROGENASE"/>
    <property type="match status" value="1"/>
</dbReference>
<name>A0ABR1MBD4_9PEZI</name>
<evidence type="ECO:0000256" key="7">
    <source>
        <dbReference type="ARBA" id="ARBA00023027"/>
    </source>
</evidence>
<evidence type="ECO:0000256" key="1">
    <source>
        <dbReference type="ARBA" id="ARBA00001947"/>
    </source>
</evidence>
<evidence type="ECO:0000256" key="8">
    <source>
        <dbReference type="RuleBase" id="RU361277"/>
    </source>
</evidence>
<dbReference type="Pfam" id="PF00107">
    <property type="entry name" value="ADH_zinc_N"/>
    <property type="match status" value="1"/>
</dbReference>
<comment type="similarity">
    <text evidence="3 8">Belongs to the zinc-containing alcohol dehydrogenase family.</text>
</comment>
<keyword evidence="5 8" id="KW-0862">Zinc</keyword>
<keyword evidence="11" id="KW-1185">Reference proteome</keyword>
<dbReference type="Gene3D" id="3.40.50.720">
    <property type="entry name" value="NAD(P)-binding Rossmann-like Domain"/>
    <property type="match status" value="1"/>
</dbReference>
<protein>
    <submittedName>
        <fullName evidence="10">Chaperonin 10-like protein</fullName>
    </submittedName>
</protein>
<dbReference type="InterPro" id="IPR020843">
    <property type="entry name" value="ER"/>
</dbReference>
<dbReference type="InterPro" id="IPR013154">
    <property type="entry name" value="ADH-like_N"/>
</dbReference>
<dbReference type="InterPro" id="IPR013149">
    <property type="entry name" value="ADH-like_C"/>
</dbReference>
<evidence type="ECO:0000313" key="11">
    <source>
        <dbReference type="Proteomes" id="UP001360953"/>
    </source>
</evidence>
<dbReference type="PROSITE" id="PS00059">
    <property type="entry name" value="ADH_ZINC"/>
    <property type="match status" value="1"/>
</dbReference>
<dbReference type="InterPro" id="IPR011032">
    <property type="entry name" value="GroES-like_sf"/>
</dbReference>
<dbReference type="Gene3D" id="3.90.180.10">
    <property type="entry name" value="Medium-chain alcohol dehydrogenases, catalytic domain"/>
    <property type="match status" value="1"/>
</dbReference>
<comment type="caution">
    <text evidence="10">The sequence shown here is derived from an EMBL/GenBank/DDBJ whole genome shotgun (WGS) entry which is preliminary data.</text>
</comment>
<comment type="pathway">
    <text evidence="2">Carbohydrate degradation.</text>
</comment>
<evidence type="ECO:0000259" key="9">
    <source>
        <dbReference type="SMART" id="SM00829"/>
    </source>
</evidence>
<dbReference type="Proteomes" id="UP001360953">
    <property type="component" value="Unassembled WGS sequence"/>
</dbReference>
<evidence type="ECO:0000256" key="3">
    <source>
        <dbReference type="ARBA" id="ARBA00008072"/>
    </source>
</evidence>
<dbReference type="RefSeq" id="XP_066659375.1">
    <property type="nucleotide sequence ID" value="XM_066798601.1"/>
</dbReference>
<evidence type="ECO:0000256" key="2">
    <source>
        <dbReference type="ARBA" id="ARBA00004921"/>
    </source>
</evidence>
<dbReference type="EMBL" id="JBBPEH010000001">
    <property type="protein sequence ID" value="KAK7544140.1"/>
    <property type="molecule type" value="Genomic_DNA"/>
</dbReference>
<dbReference type="GeneID" id="92031507"/>
<dbReference type="InterPro" id="IPR002328">
    <property type="entry name" value="ADH_Zn_CS"/>
</dbReference>
<keyword evidence="7" id="KW-0520">NAD</keyword>
<evidence type="ECO:0000313" key="10">
    <source>
        <dbReference type="EMBL" id="KAK7544140.1"/>
    </source>
</evidence>
<keyword evidence="4 8" id="KW-0479">Metal-binding</keyword>
<organism evidence="10 11">
    <name type="scientific">Phyllosticta citribraziliensis</name>
    <dbReference type="NCBI Taxonomy" id="989973"/>
    <lineage>
        <taxon>Eukaryota</taxon>
        <taxon>Fungi</taxon>
        <taxon>Dikarya</taxon>
        <taxon>Ascomycota</taxon>
        <taxon>Pezizomycotina</taxon>
        <taxon>Dothideomycetes</taxon>
        <taxon>Dothideomycetes incertae sedis</taxon>
        <taxon>Botryosphaeriales</taxon>
        <taxon>Phyllostictaceae</taxon>
        <taxon>Phyllosticta</taxon>
    </lineage>
</organism>
<dbReference type="SUPFAM" id="SSF51735">
    <property type="entry name" value="NAD(P)-binding Rossmann-fold domains"/>
    <property type="match status" value="1"/>
</dbReference>
<keyword evidence="6" id="KW-0560">Oxidoreductase</keyword>
<dbReference type="SUPFAM" id="SSF50129">
    <property type="entry name" value="GroES-like"/>
    <property type="match status" value="1"/>
</dbReference>
<proteinExistence type="inferred from homology"/>
<dbReference type="InterPro" id="IPR045306">
    <property type="entry name" value="SDH-like"/>
</dbReference>
<gene>
    <name evidence="10" type="ORF">J3D65DRAFT_608641</name>
</gene>
<dbReference type="InterPro" id="IPR036291">
    <property type="entry name" value="NAD(P)-bd_dom_sf"/>
</dbReference>
<accession>A0ABR1MBD4</accession>
<evidence type="ECO:0000256" key="5">
    <source>
        <dbReference type="ARBA" id="ARBA00022833"/>
    </source>
</evidence>
<reference evidence="10 11" key="1">
    <citation type="submission" date="2024-04" db="EMBL/GenBank/DDBJ databases">
        <title>Phyllosticta paracitricarpa is synonymous to the EU quarantine fungus P. citricarpa based on phylogenomic analyses.</title>
        <authorList>
            <consortium name="Lawrence Berkeley National Laboratory"/>
            <person name="Van ingen-buijs V.A."/>
            <person name="Van westerhoven A.C."/>
            <person name="Haridas S."/>
            <person name="Skiadas P."/>
            <person name="Martin F."/>
            <person name="Groenewald J.Z."/>
            <person name="Crous P.W."/>
            <person name="Seidl M.F."/>
        </authorList>
    </citation>
    <scope>NUCLEOTIDE SEQUENCE [LARGE SCALE GENOMIC DNA]</scope>
    <source>
        <strain evidence="10 11">CPC 17464</strain>
    </source>
</reference>
<evidence type="ECO:0000256" key="4">
    <source>
        <dbReference type="ARBA" id="ARBA00022723"/>
    </source>
</evidence>
<sequence length="424" mass="45735">MWFFSCPSLVSEESISLVLGLTFELNKHKMALPTVTTDDILQTNGNTIKLSANDSVVEKVSDLSRYGNPALKATVDHQISLNEAPIEEPGPGQVLLHIKATGICGSDIHFWKSGRIGSLVFEGDCILGHEAAGIVLKCGPDVQEFRPGDRVAVEPGVPCGSCFLCRAGRYNLCEAVEFAGVYPYNGTLQRFKVHPARWLYKLPDNVSFAEGALLEPLSVVMHGIATAPLSLGRPALICGAGPIGLLALASARASGANPIVITDLEPKRLAFAKSYVPACQTYQIRKDWDARQNAEGIRQLFGETEYEAPDTVLECTGVESSICTAAFAARRGGTVCVIGVGREIMNNLPFMHLSLAEINLKFINRYRDTWPAGISAVSGGVLNVKPLISHTFPLEKARDALELCSDVSQGSIKVQVVDEVEVRI</sequence>
<dbReference type="CDD" id="cd05285">
    <property type="entry name" value="sorbitol_DH"/>
    <property type="match status" value="1"/>
</dbReference>
<evidence type="ECO:0000256" key="6">
    <source>
        <dbReference type="ARBA" id="ARBA00023002"/>
    </source>
</evidence>
<dbReference type="PANTHER" id="PTHR43161:SF4">
    <property type="entry name" value="D-XYLULOSE REDUCTASE"/>
    <property type="match status" value="1"/>
</dbReference>
<dbReference type="SMART" id="SM00829">
    <property type="entry name" value="PKS_ER"/>
    <property type="match status" value="1"/>
</dbReference>
<comment type="cofactor">
    <cofactor evidence="1 8">
        <name>Zn(2+)</name>
        <dbReference type="ChEBI" id="CHEBI:29105"/>
    </cofactor>
</comment>